<dbReference type="PROSITE" id="PS50089">
    <property type="entry name" value="ZF_RING_2"/>
    <property type="match status" value="1"/>
</dbReference>
<sequence length="845" mass="94737">MAENVPESSNIPTTSNPPNPRVNRGRGGRFRQAPKQEGAVPVNDEPTTNPRGGRRGHRGNYRGRGGKNGAPNTDNQSRAAPPGFAFNPEAPTFHPQLPGFNPSVPPPPPPPNSQNPQRRQTQTQNQNPRRRGPANTNQNQNQPPKQQHQQPKIQKNGREQGNRKGQGARRREQKEEQLTEDEIKMLANKPLRERLIYQLENNKYECAICYTRITNRQGVWSCKTCYHIFHISTGCITDWAKSSRDKEGANTWRCPTCQTENDAMPYNYFCFCGRQRNPNFRVGETPHSCGDTCGRARKFGCPHPCTELCHPGPCVECQLYTTKPCVCGKTKKSVRCGKGEEVKCDSVCGKLLSCEHHTCEQICHSGPCNECTMIIEQNCFCARNPREMPCSPQNGEKYACGSECDGVFSCGVHSCTRKCHENKCGECETGVNRVRTCPCGRHTLTSLGVTRTKCTDKVPTCDSICDKWLSCGTPGKNHRCQRKCHEGPCPPCTLNTSVVCRCASSKGVMPCEEYLEIMKTSGEYLCTRRCRKKKSCGMHKCQEVCCIYEEHFCLQLCNKRLSCGIHTCENVCHAGQCRPCLQASFDEQFCHCGTTVRMPPIPCGARLPVCSQPCSRPHNCDHTVTHKCHGDQNCPPCTQLTDKICYGGHMVRKNIPCHIQSVSCGVVCQKPLRCGVHVCQRSCHGDSCEKEGEKCMKKCEVIRELCEHPCALPCHGDSPCEPSPCKAITSVTCECGRLQKDVACCEVEKMIQSRLEKEEERRKEEGQESEERKLKRSFSFSQLNCMKCDEECKKLERNRKVAEALGVETDEFGMSKIAPIISFPCYLKDMVRTNIEFVKSVEKVF</sequence>
<feature type="compositionally biased region" description="Low complexity" evidence="11">
    <location>
        <begin position="137"/>
        <end position="154"/>
    </location>
</feature>
<reference evidence="14" key="1">
    <citation type="submission" date="2010-08" db="EMBL/GenBank/DDBJ databases">
        <authorList>
            <consortium name="Caenorhabditis japonica Sequencing Consortium"/>
            <person name="Wilson R.K."/>
        </authorList>
    </citation>
    <scope>NUCLEOTIDE SEQUENCE [LARGE SCALE GENOMIC DNA]</scope>
    <source>
        <strain evidence="14">DF5081</strain>
    </source>
</reference>
<keyword evidence="3" id="KW-0479">Metal-binding</keyword>
<keyword evidence="8" id="KW-0804">Transcription</keyword>
<evidence type="ECO:0000256" key="9">
    <source>
        <dbReference type="ARBA" id="ARBA00023242"/>
    </source>
</evidence>
<dbReference type="GO" id="GO:0000977">
    <property type="term" value="F:RNA polymerase II transcription regulatory region sequence-specific DNA binding"/>
    <property type="evidence" value="ECO:0007669"/>
    <property type="project" value="TreeGrafter"/>
</dbReference>
<keyword evidence="5 10" id="KW-0863">Zinc-finger</keyword>
<dbReference type="InterPro" id="IPR000967">
    <property type="entry name" value="Znf_NFX1"/>
</dbReference>
<dbReference type="EnsemblMetazoa" id="CJA01667a.1">
    <property type="protein sequence ID" value="CJA01667a.1"/>
    <property type="gene ID" value="WBGene00120871"/>
</dbReference>
<keyword evidence="14" id="KW-1185">Reference proteome</keyword>
<organism evidence="13 14">
    <name type="scientific">Caenorhabditis japonica</name>
    <dbReference type="NCBI Taxonomy" id="281687"/>
    <lineage>
        <taxon>Eukaryota</taxon>
        <taxon>Metazoa</taxon>
        <taxon>Ecdysozoa</taxon>
        <taxon>Nematoda</taxon>
        <taxon>Chromadorea</taxon>
        <taxon>Rhabditida</taxon>
        <taxon>Rhabditina</taxon>
        <taxon>Rhabditomorpha</taxon>
        <taxon>Rhabditoidea</taxon>
        <taxon>Rhabditidae</taxon>
        <taxon>Peloderinae</taxon>
        <taxon>Caenorhabditis</taxon>
    </lineage>
</organism>
<dbReference type="CDD" id="cd06008">
    <property type="entry name" value="NF-X1-zinc-finger"/>
    <property type="match status" value="6"/>
</dbReference>
<feature type="domain" description="RING-type" evidence="12">
    <location>
        <begin position="206"/>
        <end position="258"/>
    </location>
</feature>
<evidence type="ECO:0000256" key="10">
    <source>
        <dbReference type="PROSITE-ProRule" id="PRU00175"/>
    </source>
</evidence>
<comment type="similarity">
    <text evidence="2">Belongs to the NFX1 family.</text>
</comment>
<evidence type="ECO:0000313" key="13">
    <source>
        <dbReference type="EnsemblMetazoa" id="CJA01667a.1"/>
    </source>
</evidence>
<keyword evidence="6" id="KW-0862">Zinc</keyword>
<name>A0A8R1HHF0_CAEJA</name>
<evidence type="ECO:0000256" key="8">
    <source>
        <dbReference type="ARBA" id="ARBA00023163"/>
    </source>
</evidence>
<dbReference type="PANTHER" id="PTHR12360">
    <property type="entry name" value="NUCLEAR TRANSCRIPTION FACTOR, X-BOX BINDING 1 NFX1"/>
    <property type="match status" value="1"/>
</dbReference>
<evidence type="ECO:0000256" key="1">
    <source>
        <dbReference type="ARBA" id="ARBA00004123"/>
    </source>
</evidence>
<evidence type="ECO:0000259" key="12">
    <source>
        <dbReference type="PROSITE" id="PS50089"/>
    </source>
</evidence>
<comment type="subcellular location">
    <subcellularLocation>
        <location evidence="1">Nucleus</location>
    </subcellularLocation>
</comment>
<feature type="region of interest" description="Disordered" evidence="11">
    <location>
        <begin position="1"/>
        <end position="181"/>
    </location>
</feature>
<dbReference type="GO" id="GO:0000981">
    <property type="term" value="F:DNA-binding transcription factor activity, RNA polymerase II-specific"/>
    <property type="evidence" value="ECO:0007669"/>
    <property type="project" value="TreeGrafter"/>
</dbReference>
<dbReference type="Proteomes" id="UP000005237">
    <property type="component" value="Unassembled WGS sequence"/>
</dbReference>
<dbReference type="SMART" id="SM00438">
    <property type="entry name" value="ZnF_NFX"/>
    <property type="match status" value="9"/>
</dbReference>
<evidence type="ECO:0000256" key="2">
    <source>
        <dbReference type="ARBA" id="ARBA00007269"/>
    </source>
</evidence>
<feature type="compositionally biased region" description="Low complexity" evidence="11">
    <location>
        <begin position="1"/>
        <end position="14"/>
    </location>
</feature>
<evidence type="ECO:0000256" key="5">
    <source>
        <dbReference type="ARBA" id="ARBA00022771"/>
    </source>
</evidence>
<dbReference type="PANTHER" id="PTHR12360:SF12">
    <property type="entry name" value="TRANSCRIPTIONAL REPRESSOR NF-X1"/>
    <property type="match status" value="1"/>
</dbReference>
<evidence type="ECO:0000313" key="14">
    <source>
        <dbReference type="Proteomes" id="UP000005237"/>
    </source>
</evidence>
<dbReference type="InterPro" id="IPR001841">
    <property type="entry name" value="Znf_RING"/>
</dbReference>
<evidence type="ECO:0000256" key="7">
    <source>
        <dbReference type="ARBA" id="ARBA00023015"/>
    </source>
</evidence>
<evidence type="ECO:0000256" key="11">
    <source>
        <dbReference type="SAM" id="MobiDB-lite"/>
    </source>
</evidence>
<feature type="compositionally biased region" description="Pro residues" evidence="11">
    <location>
        <begin position="103"/>
        <end position="113"/>
    </location>
</feature>
<dbReference type="GO" id="GO:0008270">
    <property type="term" value="F:zinc ion binding"/>
    <property type="evidence" value="ECO:0007669"/>
    <property type="project" value="UniProtKB-KW"/>
</dbReference>
<reference evidence="13" key="2">
    <citation type="submission" date="2022-06" db="UniProtKB">
        <authorList>
            <consortium name="EnsemblMetazoa"/>
        </authorList>
    </citation>
    <scope>IDENTIFICATION</scope>
    <source>
        <strain evidence="13">DF5081</strain>
    </source>
</reference>
<dbReference type="SUPFAM" id="SSF57850">
    <property type="entry name" value="RING/U-box"/>
    <property type="match status" value="1"/>
</dbReference>
<dbReference type="AlphaFoldDB" id="A0A8R1HHF0"/>
<proteinExistence type="inferred from homology"/>
<evidence type="ECO:0000256" key="3">
    <source>
        <dbReference type="ARBA" id="ARBA00022723"/>
    </source>
</evidence>
<feature type="compositionally biased region" description="Basic and acidic residues" evidence="11">
    <location>
        <begin position="169"/>
        <end position="181"/>
    </location>
</feature>
<keyword evidence="7" id="KW-0805">Transcription regulation</keyword>
<dbReference type="GO" id="GO:0000122">
    <property type="term" value="P:negative regulation of transcription by RNA polymerase II"/>
    <property type="evidence" value="ECO:0007669"/>
    <property type="project" value="TreeGrafter"/>
</dbReference>
<dbReference type="Pfam" id="PF01422">
    <property type="entry name" value="zf-NF-X1"/>
    <property type="match status" value="7"/>
</dbReference>
<keyword evidence="4" id="KW-0677">Repeat</keyword>
<evidence type="ECO:0000256" key="4">
    <source>
        <dbReference type="ARBA" id="ARBA00022737"/>
    </source>
</evidence>
<dbReference type="GO" id="GO:0005634">
    <property type="term" value="C:nucleus"/>
    <property type="evidence" value="ECO:0007669"/>
    <property type="project" value="UniProtKB-SubCell"/>
</dbReference>
<accession>A0A8R1HHF0</accession>
<feature type="compositionally biased region" description="Basic residues" evidence="11">
    <location>
        <begin position="52"/>
        <end position="65"/>
    </location>
</feature>
<evidence type="ECO:0000256" key="6">
    <source>
        <dbReference type="ARBA" id="ARBA00022833"/>
    </source>
</evidence>
<protein>
    <submittedName>
        <fullName evidence="13">RING-type domain-containing protein</fullName>
    </submittedName>
</protein>
<feature type="compositionally biased region" description="Low complexity" evidence="11">
    <location>
        <begin position="114"/>
        <end position="127"/>
    </location>
</feature>
<keyword evidence="9" id="KW-0539">Nucleus</keyword>
<dbReference type="InterPro" id="IPR034078">
    <property type="entry name" value="NFX1_fam"/>
</dbReference>